<keyword evidence="3" id="KW-1185">Reference proteome</keyword>
<keyword evidence="1" id="KW-0233">DNA recombination</keyword>
<sequence length="756" mass="85739">MKRAKPTPESKTEKHRAEQTLHEKVLSEYPIPPWLISGSLLENRWVIRLEDAAEFRAASVPISFEVPIASNQLLSDFQFDKDLLTAKLLLLCSIRAGSITAGKVAAIFARNYLQFVRWRIGIGIYRNSDLTADVLENLRESVRTRGIAGLPPVAEAFKAIKLGIQSGRRELPTYRKGTKVKFASNALLRELGVPNMTSVPPSLRREIWELVAEQGLPVPRRNSVGKDDIVPTENRVANFFSPLFALHTFSSKLSHDPLGFIPFPGETQQSIARSITDREAERTFTVPALQACYLIDKALVWVHDYAPDIQRLIEDIERRTNELTGPDGHWRPHQRAIHDVLAVFEPTCGLDEPGSPWPVHGAYFEAARGGRTRPSLRTVLFEYLLIACVIVIAAFSARRHNEINSLRHDCIIETDIGLSLRCYIEKTLRDVDEIPIPASVKAAVDVLRWLSEKRRVRTGEPWIVAFDELLAVRSGKSEASSEEVKRSGKVQIYRALTRFSKFVETPLLADGLKWSPRPHQFRRWFGVTYYNRYRFPQLIALAHFYRHSDPNQTRRYITESKYTGFIAQKDENRARQRLEDFDKAGQEFRQERFLAVLDGRETMTGFGGEFLKRELYKQIAAYADCLETADDKVKQATYIEAIAPVVKATQLEPNELGHSYCKCTGSAIDLAQAECLKLATQFGEPVKSGPDQSYASDEICGRCANGVKFPENESVCDKTIAALERAEFSQRSPAVRKLERSRLALLKEQRELRLRD</sequence>
<dbReference type="Proteomes" id="UP001240639">
    <property type="component" value="Unassembled WGS sequence"/>
</dbReference>
<organism evidence="2 3">
    <name type="scientific">Qipengyuania profundimaris</name>
    <dbReference type="NCBI Taxonomy" id="3067652"/>
    <lineage>
        <taxon>Bacteria</taxon>
        <taxon>Pseudomonadati</taxon>
        <taxon>Pseudomonadota</taxon>
        <taxon>Alphaproteobacteria</taxon>
        <taxon>Sphingomonadales</taxon>
        <taxon>Erythrobacteraceae</taxon>
        <taxon>Qipengyuania</taxon>
    </lineage>
</organism>
<protein>
    <recommendedName>
        <fullName evidence="4">Tyr recombinase domain-containing protein</fullName>
    </recommendedName>
</protein>
<dbReference type="InterPro" id="IPR013762">
    <property type="entry name" value="Integrase-like_cat_sf"/>
</dbReference>
<evidence type="ECO:0000313" key="2">
    <source>
        <dbReference type="EMBL" id="MDP4574137.1"/>
    </source>
</evidence>
<dbReference type="InterPro" id="IPR011010">
    <property type="entry name" value="DNA_brk_join_enz"/>
</dbReference>
<evidence type="ECO:0000313" key="3">
    <source>
        <dbReference type="Proteomes" id="UP001240639"/>
    </source>
</evidence>
<dbReference type="SUPFAM" id="SSF56349">
    <property type="entry name" value="DNA breaking-rejoining enzymes"/>
    <property type="match status" value="1"/>
</dbReference>
<evidence type="ECO:0008006" key="4">
    <source>
        <dbReference type="Google" id="ProtNLM"/>
    </source>
</evidence>
<dbReference type="Gene3D" id="1.10.443.10">
    <property type="entry name" value="Intergrase catalytic core"/>
    <property type="match status" value="1"/>
</dbReference>
<evidence type="ECO:0000256" key="1">
    <source>
        <dbReference type="ARBA" id="ARBA00023172"/>
    </source>
</evidence>
<gene>
    <name evidence="2" type="ORF">Q9K02_03150</name>
</gene>
<accession>A0ABT9HLW5</accession>
<dbReference type="EMBL" id="JAVAIM010000001">
    <property type="protein sequence ID" value="MDP4574137.1"/>
    <property type="molecule type" value="Genomic_DNA"/>
</dbReference>
<proteinExistence type="predicted"/>
<dbReference type="RefSeq" id="WP_305931584.1">
    <property type="nucleotide sequence ID" value="NZ_JAVAIM010000001.1"/>
</dbReference>
<reference evidence="2 3" key="1">
    <citation type="submission" date="2023-08" db="EMBL/GenBank/DDBJ databases">
        <title>genomic of G39.</title>
        <authorList>
            <person name="Wang Y."/>
        </authorList>
    </citation>
    <scope>NUCLEOTIDE SEQUENCE [LARGE SCALE GENOMIC DNA]</scope>
    <source>
        <strain evidence="2 3">G39</strain>
    </source>
</reference>
<name>A0ABT9HLW5_9SPHN</name>
<comment type="caution">
    <text evidence="2">The sequence shown here is derived from an EMBL/GenBank/DDBJ whole genome shotgun (WGS) entry which is preliminary data.</text>
</comment>